<accession>A0A167SLR8</accession>
<sequence length="452" mass="50528">MQYDQNSPQSMSAQRTRQTCIKVVRLLASPHVRTESGKAGSQIVLRALLEHGVKVNHRDPAYHLLQVFYLVNHLLQTEGQQSHWISTVMPCLLPETHAFFTMLDLESKLHFLKTLINLDHGLVGIAEWVFMEEVKHMFHGLHSLQDAMADDQFHTVAQLQVTVALHFIWDLLNETSTAAWCLTSIKTIPRLAQTMAQSFLLLIDGRIEATYLNRIAASLSKEPELDPDLKFSVALILLHAIQYSTISFTSFQASFMPSLRLLKELPAEHIDADLVEREMRATFSAISESEAALAGLDKESAEAILSALQWLPERDLMKVTDVGTDPFVKLCTSMMSILSPGPTDNLDSVRSRLIAADQIDAAASVELQEHLELSLQTLENLLQAPVRTPSTPKRKSPAQDVFGLVTLSPPTALLRSPTTTGLTKTYLKNDFRQLRQQPSARQNTSRLPSMHV</sequence>
<keyword evidence="2" id="KW-1185">Reference proteome</keyword>
<evidence type="ECO:0000313" key="2">
    <source>
        <dbReference type="Proteomes" id="UP000076532"/>
    </source>
</evidence>
<protein>
    <submittedName>
        <fullName evidence="1">Uncharacterized protein</fullName>
    </submittedName>
</protein>
<dbReference type="EMBL" id="KV419122">
    <property type="protein sequence ID" value="KZP02046.1"/>
    <property type="molecule type" value="Genomic_DNA"/>
</dbReference>
<name>A0A167SLR8_9AGAM</name>
<dbReference type="Proteomes" id="UP000076532">
    <property type="component" value="Unassembled WGS sequence"/>
</dbReference>
<organism evidence="1 2">
    <name type="scientific">Athelia psychrophila</name>
    <dbReference type="NCBI Taxonomy" id="1759441"/>
    <lineage>
        <taxon>Eukaryota</taxon>
        <taxon>Fungi</taxon>
        <taxon>Dikarya</taxon>
        <taxon>Basidiomycota</taxon>
        <taxon>Agaricomycotina</taxon>
        <taxon>Agaricomycetes</taxon>
        <taxon>Agaricomycetidae</taxon>
        <taxon>Atheliales</taxon>
        <taxon>Atheliaceae</taxon>
        <taxon>Athelia</taxon>
    </lineage>
</organism>
<reference evidence="1 2" key="1">
    <citation type="journal article" date="2016" name="Mol. Biol. Evol.">
        <title>Comparative Genomics of Early-Diverging Mushroom-Forming Fungi Provides Insights into the Origins of Lignocellulose Decay Capabilities.</title>
        <authorList>
            <person name="Nagy L.G."/>
            <person name="Riley R."/>
            <person name="Tritt A."/>
            <person name="Adam C."/>
            <person name="Daum C."/>
            <person name="Floudas D."/>
            <person name="Sun H."/>
            <person name="Yadav J.S."/>
            <person name="Pangilinan J."/>
            <person name="Larsson K.H."/>
            <person name="Matsuura K."/>
            <person name="Barry K."/>
            <person name="Labutti K."/>
            <person name="Kuo R."/>
            <person name="Ohm R.A."/>
            <person name="Bhattacharya S.S."/>
            <person name="Shirouzu T."/>
            <person name="Yoshinaga Y."/>
            <person name="Martin F.M."/>
            <person name="Grigoriev I.V."/>
            <person name="Hibbett D.S."/>
        </authorList>
    </citation>
    <scope>NUCLEOTIDE SEQUENCE [LARGE SCALE GENOMIC DNA]</scope>
    <source>
        <strain evidence="1 2">CBS 109695</strain>
    </source>
</reference>
<proteinExistence type="predicted"/>
<feature type="non-terminal residue" evidence="1">
    <location>
        <position position="452"/>
    </location>
</feature>
<evidence type="ECO:0000313" key="1">
    <source>
        <dbReference type="EMBL" id="KZP02046.1"/>
    </source>
</evidence>
<dbReference type="OrthoDB" id="2011702at2759"/>
<gene>
    <name evidence="1" type="ORF">FIBSPDRAFT_152817</name>
</gene>
<dbReference type="AlphaFoldDB" id="A0A167SLR8"/>
<dbReference type="STRING" id="436010.A0A167SLR8"/>